<keyword evidence="3" id="KW-1185">Reference proteome</keyword>
<dbReference type="PANTHER" id="PTHR33087">
    <property type="entry name" value="OS07G0539200 PROTEIN"/>
    <property type="match status" value="1"/>
</dbReference>
<proteinExistence type="predicted"/>
<dbReference type="AlphaFoldDB" id="A0A453SD52"/>
<feature type="compositionally biased region" description="Pro residues" evidence="1">
    <location>
        <begin position="339"/>
        <end position="352"/>
    </location>
</feature>
<feature type="region of interest" description="Disordered" evidence="1">
    <location>
        <begin position="649"/>
        <end position="676"/>
    </location>
</feature>
<evidence type="ECO:0000256" key="1">
    <source>
        <dbReference type="SAM" id="MobiDB-lite"/>
    </source>
</evidence>
<feature type="region of interest" description="Disordered" evidence="1">
    <location>
        <begin position="12"/>
        <end position="67"/>
    </location>
</feature>
<reference evidence="3" key="1">
    <citation type="journal article" date="2014" name="Science">
        <title>Ancient hybridizations among the ancestral genomes of bread wheat.</title>
        <authorList>
            <consortium name="International Wheat Genome Sequencing Consortium,"/>
            <person name="Marcussen T."/>
            <person name="Sandve S.R."/>
            <person name="Heier L."/>
            <person name="Spannagl M."/>
            <person name="Pfeifer M."/>
            <person name="Jakobsen K.S."/>
            <person name="Wulff B.B."/>
            <person name="Steuernagel B."/>
            <person name="Mayer K.F."/>
            <person name="Olsen O.A."/>
        </authorList>
    </citation>
    <scope>NUCLEOTIDE SEQUENCE [LARGE SCALE GENOMIC DNA]</scope>
    <source>
        <strain evidence="3">cv. AL8/78</strain>
    </source>
</reference>
<feature type="compositionally biased region" description="Low complexity" evidence="1">
    <location>
        <begin position="383"/>
        <end position="394"/>
    </location>
</feature>
<dbReference type="EnsemblPlants" id="AET7Gv20903200.1">
    <property type="protein sequence ID" value="AET7Gv20903200.1"/>
    <property type="gene ID" value="AET7Gv20903200"/>
</dbReference>
<accession>A0A453SD52</accession>
<evidence type="ECO:0000313" key="3">
    <source>
        <dbReference type="Proteomes" id="UP000015105"/>
    </source>
</evidence>
<feature type="compositionally biased region" description="Pro residues" evidence="1">
    <location>
        <begin position="55"/>
        <end position="66"/>
    </location>
</feature>
<feature type="compositionally biased region" description="Low complexity" evidence="1">
    <location>
        <begin position="34"/>
        <end position="54"/>
    </location>
</feature>
<feature type="compositionally biased region" description="Pro residues" evidence="1">
    <location>
        <begin position="14"/>
        <end position="28"/>
    </location>
</feature>
<name>A0A453SD52_AEGTS</name>
<organism evidence="2 3">
    <name type="scientific">Aegilops tauschii subsp. strangulata</name>
    <name type="common">Goatgrass</name>
    <dbReference type="NCBI Taxonomy" id="200361"/>
    <lineage>
        <taxon>Eukaryota</taxon>
        <taxon>Viridiplantae</taxon>
        <taxon>Streptophyta</taxon>
        <taxon>Embryophyta</taxon>
        <taxon>Tracheophyta</taxon>
        <taxon>Spermatophyta</taxon>
        <taxon>Magnoliopsida</taxon>
        <taxon>Liliopsida</taxon>
        <taxon>Poales</taxon>
        <taxon>Poaceae</taxon>
        <taxon>BOP clade</taxon>
        <taxon>Pooideae</taxon>
        <taxon>Triticodae</taxon>
        <taxon>Triticeae</taxon>
        <taxon>Triticinae</taxon>
        <taxon>Aegilops</taxon>
    </lineage>
</organism>
<reference evidence="3" key="2">
    <citation type="journal article" date="2017" name="Nat. Plants">
        <title>The Aegilops tauschii genome reveals multiple impacts of transposons.</title>
        <authorList>
            <person name="Zhao G."/>
            <person name="Zou C."/>
            <person name="Li K."/>
            <person name="Wang K."/>
            <person name="Li T."/>
            <person name="Gao L."/>
            <person name="Zhang X."/>
            <person name="Wang H."/>
            <person name="Yang Z."/>
            <person name="Liu X."/>
            <person name="Jiang W."/>
            <person name="Mao L."/>
            <person name="Kong X."/>
            <person name="Jiao Y."/>
            <person name="Jia J."/>
        </authorList>
    </citation>
    <scope>NUCLEOTIDE SEQUENCE [LARGE SCALE GENOMIC DNA]</scope>
    <source>
        <strain evidence="3">cv. AL8/78</strain>
    </source>
</reference>
<evidence type="ECO:0008006" key="4">
    <source>
        <dbReference type="Google" id="ProtNLM"/>
    </source>
</evidence>
<reference evidence="2" key="3">
    <citation type="journal article" date="2017" name="Nature">
        <title>Genome sequence of the progenitor of the wheat D genome Aegilops tauschii.</title>
        <authorList>
            <person name="Luo M.C."/>
            <person name="Gu Y.Q."/>
            <person name="Puiu D."/>
            <person name="Wang H."/>
            <person name="Twardziok S.O."/>
            <person name="Deal K.R."/>
            <person name="Huo N."/>
            <person name="Zhu T."/>
            <person name="Wang L."/>
            <person name="Wang Y."/>
            <person name="McGuire P.E."/>
            <person name="Liu S."/>
            <person name="Long H."/>
            <person name="Ramasamy R.K."/>
            <person name="Rodriguez J.C."/>
            <person name="Van S.L."/>
            <person name="Yuan L."/>
            <person name="Wang Z."/>
            <person name="Xia Z."/>
            <person name="Xiao L."/>
            <person name="Anderson O.D."/>
            <person name="Ouyang S."/>
            <person name="Liang Y."/>
            <person name="Zimin A.V."/>
            <person name="Pertea G."/>
            <person name="Qi P."/>
            <person name="Bennetzen J.L."/>
            <person name="Dai X."/>
            <person name="Dawson M.W."/>
            <person name="Muller H.G."/>
            <person name="Kugler K."/>
            <person name="Rivarola-Duarte L."/>
            <person name="Spannagl M."/>
            <person name="Mayer K.F.X."/>
            <person name="Lu F.H."/>
            <person name="Bevan M.W."/>
            <person name="Leroy P."/>
            <person name="Li P."/>
            <person name="You F.M."/>
            <person name="Sun Q."/>
            <person name="Liu Z."/>
            <person name="Lyons E."/>
            <person name="Wicker T."/>
            <person name="Salzberg S.L."/>
            <person name="Devos K.M."/>
            <person name="Dvorak J."/>
        </authorList>
    </citation>
    <scope>NUCLEOTIDE SEQUENCE [LARGE SCALE GENOMIC DNA]</scope>
    <source>
        <strain evidence="2">cv. AL8/78</strain>
    </source>
</reference>
<feature type="region of interest" description="Disordered" evidence="1">
    <location>
        <begin position="330"/>
        <end position="400"/>
    </location>
</feature>
<reference evidence="2" key="4">
    <citation type="submission" date="2019-03" db="UniProtKB">
        <authorList>
            <consortium name="EnsemblPlants"/>
        </authorList>
    </citation>
    <scope>IDENTIFICATION</scope>
</reference>
<dbReference type="Gramene" id="AET7Gv20903200.1">
    <property type="protein sequence ID" value="AET7Gv20903200.1"/>
    <property type="gene ID" value="AET7Gv20903200"/>
</dbReference>
<reference evidence="2" key="5">
    <citation type="journal article" date="2021" name="G3 (Bethesda)">
        <title>Aegilops tauschii genome assembly Aet v5.0 features greater sequence contiguity and improved annotation.</title>
        <authorList>
            <person name="Wang L."/>
            <person name="Zhu T."/>
            <person name="Rodriguez J.C."/>
            <person name="Deal K.R."/>
            <person name="Dubcovsky J."/>
            <person name="McGuire P.E."/>
            <person name="Lux T."/>
            <person name="Spannagl M."/>
            <person name="Mayer K.F.X."/>
            <person name="Baldrich P."/>
            <person name="Meyers B.C."/>
            <person name="Huo N."/>
            <person name="Gu Y.Q."/>
            <person name="Zhou H."/>
            <person name="Devos K.M."/>
            <person name="Bennetzen J.L."/>
            <person name="Unver T."/>
            <person name="Budak H."/>
            <person name="Gulick P.J."/>
            <person name="Galiba G."/>
            <person name="Kalapos B."/>
            <person name="Nelson D.R."/>
            <person name="Li P."/>
            <person name="You F.M."/>
            <person name="Luo M.C."/>
            <person name="Dvorak J."/>
        </authorList>
    </citation>
    <scope>NUCLEOTIDE SEQUENCE [LARGE SCALE GENOMIC DNA]</scope>
    <source>
        <strain evidence="2">cv. AL8/78</strain>
    </source>
</reference>
<evidence type="ECO:0000313" key="2">
    <source>
        <dbReference type="EnsemblPlants" id="AET7Gv20903200.1"/>
    </source>
</evidence>
<sequence>MRWRWAHLAWMHAPPSPSPVDQPRPPPALRRRAVPAAVESVPSRPALPRRSAILLPPPPPGPPPPGAVRLWTDVVRAPSSSEEPARRVAPGPAPGPDFAVPFNSPGMAHAQMVHALEEPVEACFLEASDDIWRMEEELARAVLVTVTGMRPAVDLASAAEALHSEFGIGLDDMSIRAFYPEDFLVLCHDGAVRERMVRAGKVTASWFELKLRPWLRQAQATAAHLPFLVPVSLRGVPAHAWCRRTADVILRGLGYVVGVDESTARRHDMADFRVWLRTDRPKKIPRRRLLFINEPRRNLWDGAVDGQVSVGKCSMALWYPIGITVLGEPLQVDSGGLDAPPPPPPPPPPSPPSGGDDLEPGAGGGRPAVQGARGHDGSGDSGGAAASTAGSSKAAPPPARKALIQTASDAGAGRVSSSCVAVVAGPASGLAPCQKVGAGSFQRIGCDQVQPRVATGQVEGVESSVSPATPRPLVGQDGIPRQRLQMVEPASSQASVQLPRWHSRIGAAVSDRMGAECDEARDLGDCSSSPSSGGTVRVRSFLLDAPGISEDDMIAFPRGTGTGQISPCESFQVSLSAASSTPDRLPDVEISCMPHAENARAEEVDAQATVPATDVVSGTPLLLGDVAASVQASVATMCDELRVSLSPILPRPDSRAPAGMGANQRKKRKVDATPARRSVRIAKHATTRQQQVLIRRLCLAHEGEVISEEALRMYVDLFSRPLSDSHIAAVLALFGWESPPLPLAEEVAVA</sequence>
<dbReference type="PANTHER" id="PTHR33087:SF31">
    <property type="entry name" value="OS06G0482850 PROTEIN"/>
    <property type="match status" value="1"/>
</dbReference>
<protein>
    <recommendedName>
        <fullName evidence="4">DUF4283 domain-containing protein</fullName>
    </recommendedName>
</protein>
<dbReference type="InterPro" id="IPR053253">
    <property type="entry name" value="Sex_diff_modulator"/>
</dbReference>
<dbReference type="Proteomes" id="UP000015105">
    <property type="component" value="Chromosome 7D"/>
</dbReference>